<organism evidence="1">
    <name type="scientific">marine sediment metagenome</name>
    <dbReference type="NCBI Taxonomy" id="412755"/>
    <lineage>
        <taxon>unclassified sequences</taxon>
        <taxon>metagenomes</taxon>
        <taxon>ecological metagenomes</taxon>
    </lineage>
</organism>
<protein>
    <submittedName>
        <fullName evidence="1">Uncharacterized protein</fullName>
    </submittedName>
</protein>
<name>X1MZ03_9ZZZZ</name>
<sequence length="39" mass="4755">RIGKQYIVSSIEYRIYSEEKTKKEIKLVVSYSFLVWKIE</sequence>
<reference evidence="1" key="1">
    <citation type="journal article" date="2014" name="Front. Microbiol.">
        <title>High frequency of phylogenetically diverse reductive dehalogenase-homologous genes in deep subseafloor sedimentary metagenomes.</title>
        <authorList>
            <person name="Kawai M."/>
            <person name="Futagami T."/>
            <person name="Toyoda A."/>
            <person name="Takaki Y."/>
            <person name="Nishi S."/>
            <person name="Hori S."/>
            <person name="Arai W."/>
            <person name="Tsubouchi T."/>
            <person name="Morono Y."/>
            <person name="Uchiyama I."/>
            <person name="Ito T."/>
            <person name="Fujiyama A."/>
            <person name="Inagaki F."/>
            <person name="Takami H."/>
        </authorList>
    </citation>
    <scope>NUCLEOTIDE SEQUENCE</scope>
    <source>
        <strain evidence="1">Expedition CK06-06</strain>
    </source>
</reference>
<dbReference type="AlphaFoldDB" id="X1MZ03"/>
<gene>
    <name evidence="1" type="ORF">S06H3_22105</name>
</gene>
<accession>X1MZ03</accession>
<comment type="caution">
    <text evidence="1">The sequence shown here is derived from an EMBL/GenBank/DDBJ whole genome shotgun (WGS) entry which is preliminary data.</text>
</comment>
<evidence type="ECO:0000313" key="1">
    <source>
        <dbReference type="EMBL" id="GAI11589.1"/>
    </source>
</evidence>
<proteinExistence type="predicted"/>
<dbReference type="EMBL" id="BARV01011739">
    <property type="protein sequence ID" value="GAI11589.1"/>
    <property type="molecule type" value="Genomic_DNA"/>
</dbReference>
<feature type="non-terminal residue" evidence="1">
    <location>
        <position position="1"/>
    </location>
</feature>